<evidence type="ECO:0000313" key="5">
    <source>
        <dbReference type="Proteomes" id="UP001499987"/>
    </source>
</evidence>
<comment type="caution">
    <text evidence="4">The sequence shown here is derived from an EMBL/GenBank/DDBJ whole genome shotgun (WGS) entry which is preliminary data.</text>
</comment>
<name>A0ABN1TBV8_9ACTN</name>
<dbReference type="EMBL" id="BAAALD010000008">
    <property type="protein sequence ID" value="GAA1073965.1"/>
    <property type="molecule type" value="Genomic_DNA"/>
</dbReference>
<dbReference type="Proteomes" id="UP001499987">
    <property type="component" value="Unassembled WGS sequence"/>
</dbReference>
<feature type="transmembrane region" description="Helical" evidence="1">
    <location>
        <begin position="57"/>
        <end position="80"/>
    </location>
</feature>
<protein>
    <recommendedName>
        <fullName evidence="3">MHYT domain-containing protein</fullName>
    </recommendedName>
</protein>
<keyword evidence="1" id="KW-1133">Transmembrane helix</keyword>
<feature type="region of interest" description="Disordered" evidence="2">
    <location>
        <begin position="254"/>
        <end position="332"/>
    </location>
</feature>
<keyword evidence="5" id="KW-1185">Reference proteome</keyword>
<feature type="transmembrane region" description="Helical" evidence="1">
    <location>
        <begin position="224"/>
        <end position="246"/>
    </location>
</feature>
<accession>A0ABN1TBV8</accession>
<evidence type="ECO:0000259" key="3">
    <source>
        <dbReference type="PROSITE" id="PS50924"/>
    </source>
</evidence>
<evidence type="ECO:0000256" key="1">
    <source>
        <dbReference type="PROSITE-ProRule" id="PRU00244"/>
    </source>
</evidence>
<organism evidence="4 5">
    <name type="scientific">Kitasatospora arboriphila</name>
    <dbReference type="NCBI Taxonomy" id="258052"/>
    <lineage>
        <taxon>Bacteria</taxon>
        <taxon>Bacillati</taxon>
        <taxon>Actinomycetota</taxon>
        <taxon>Actinomycetes</taxon>
        <taxon>Kitasatosporales</taxon>
        <taxon>Streptomycetaceae</taxon>
        <taxon>Kitasatospora</taxon>
    </lineage>
</organism>
<reference evidence="4 5" key="1">
    <citation type="journal article" date="2019" name="Int. J. Syst. Evol. Microbiol.">
        <title>The Global Catalogue of Microorganisms (GCM) 10K type strain sequencing project: providing services to taxonomists for standard genome sequencing and annotation.</title>
        <authorList>
            <consortium name="The Broad Institute Genomics Platform"/>
            <consortium name="The Broad Institute Genome Sequencing Center for Infectious Disease"/>
            <person name="Wu L."/>
            <person name="Ma J."/>
        </authorList>
    </citation>
    <scope>NUCLEOTIDE SEQUENCE [LARGE SCALE GENOMIC DNA]</scope>
    <source>
        <strain evidence="4 5">JCM 13002</strain>
    </source>
</reference>
<dbReference type="InterPro" id="IPR005330">
    <property type="entry name" value="MHYT_dom"/>
</dbReference>
<sequence>MHPYSAPGVLLGHIHHAVYGWVTPAFSYLVACLGALVALRSTRWALITEGRSRRNWLLLGTISLGGGIWSMHFVAMLGFAVSGVEIHYDVPLTLVSLLVAIGFVGIGIFTVGQSTHRRSAVLVGGVATGLGVAAMHYLGMAAVRLPGRIGYDPVLVGASIGIAVLAATAALWAALNIRGTAAVLAASPVMGVAVCAMHYTGMLAVSVRLSDTEHAPPGPVALQFVFPLAVGFGTYVFISALAFAVAPSKHRPVVTGPAAPLPSRPSAARRAPDDWPQWPLQDGGAGPDLFVPGAGQTAQSGRRRARPAQSAPVSGRVVPAWSGPQADGKPQY</sequence>
<proteinExistence type="predicted"/>
<feature type="transmembrane region" description="Helical" evidence="1">
    <location>
        <begin position="154"/>
        <end position="175"/>
    </location>
</feature>
<feature type="domain" description="MHYT" evidence="3">
    <location>
        <begin position="19"/>
        <end position="208"/>
    </location>
</feature>
<keyword evidence="1" id="KW-0472">Membrane</keyword>
<dbReference type="PROSITE" id="PS50924">
    <property type="entry name" value="MHYT"/>
    <property type="match status" value="1"/>
</dbReference>
<evidence type="ECO:0000256" key="2">
    <source>
        <dbReference type="SAM" id="MobiDB-lite"/>
    </source>
</evidence>
<feature type="transmembrane region" description="Helical" evidence="1">
    <location>
        <begin position="92"/>
        <end position="112"/>
    </location>
</feature>
<gene>
    <name evidence="4" type="ORF">GCM10009663_12950</name>
</gene>
<feature type="transmembrane region" description="Helical" evidence="1">
    <location>
        <begin position="18"/>
        <end position="37"/>
    </location>
</feature>
<dbReference type="Pfam" id="PF03707">
    <property type="entry name" value="MHYT"/>
    <property type="match status" value="3"/>
</dbReference>
<dbReference type="PANTHER" id="PTHR35152">
    <property type="entry name" value="DOMAIN SIGNALLING PROTEIN, PUTATIVE (AFU_ORTHOLOGUE AFUA_5G11310)-RELATED"/>
    <property type="match status" value="1"/>
</dbReference>
<feature type="transmembrane region" description="Helical" evidence="1">
    <location>
        <begin position="119"/>
        <end position="142"/>
    </location>
</feature>
<evidence type="ECO:0000313" key="4">
    <source>
        <dbReference type="EMBL" id="GAA1073965.1"/>
    </source>
</evidence>
<dbReference type="PANTHER" id="PTHR35152:SF1">
    <property type="entry name" value="DOMAIN SIGNALLING PROTEIN, PUTATIVE (AFU_ORTHOLOGUE AFUA_5G11310)-RELATED"/>
    <property type="match status" value="1"/>
</dbReference>
<feature type="transmembrane region" description="Helical" evidence="1">
    <location>
        <begin position="182"/>
        <end position="204"/>
    </location>
</feature>
<keyword evidence="1" id="KW-0812">Transmembrane</keyword>